<dbReference type="RefSeq" id="WP_102068829.1">
    <property type="nucleotide sequence ID" value="NZ_PDNV01000003.1"/>
</dbReference>
<comment type="similarity">
    <text evidence="3 14">Belongs to the Nth/MutY family.</text>
</comment>
<evidence type="ECO:0000256" key="1">
    <source>
        <dbReference type="ARBA" id="ARBA00000843"/>
    </source>
</evidence>
<dbReference type="Pfam" id="PF14815">
    <property type="entry name" value="NUDIX_4"/>
    <property type="match status" value="1"/>
</dbReference>
<dbReference type="GO" id="GO:0035485">
    <property type="term" value="F:adenine/guanine mispair binding"/>
    <property type="evidence" value="ECO:0007669"/>
    <property type="project" value="TreeGrafter"/>
</dbReference>
<evidence type="ECO:0000256" key="3">
    <source>
        <dbReference type="ARBA" id="ARBA00008343"/>
    </source>
</evidence>
<evidence type="ECO:0000256" key="11">
    <source>
        <dbReference type="ARBA" id="ARBA00023014"/>
    </source>
</evidence>
<dbReference type="Pfam" id="PF00633">
    <property type="entry name" value="HHH"/>
    <property type="match status" value="1"/>
</dbReference>
<dbReference type="PANTHER" id="PTHR42944">
    <property type="entry name" value="ADENINE DNA GLYCOSYLASE"/>
    <property type="match status" value="1"/>
</dbReference>
<evidence type="ECO:0000256" key="7">
    <source>
        <dbReference type="ARBA" id="ARBA00022723"/>
    </source>
</evidence>
<gene>
    <name evidence="16" type="primary">mutY</name>
    <name evidence="16" type="ORF">CR155_04575</name>
</gene>
<dbReference type="EMBL" id="PDNV01000003">
    <property type="protein sequence ID" value="PLC54752.1"/>
    <property type="molecule type" value="Genomic_DNA"/>
</dbReference>
<keyword evidence="9" id="KW-0378">Hydrolase</keyword>
<dbReference type="InterPro" id="IPR044298">
    <property type="entry name" value="MIG/MutY"/>
</dbReference>
<keyword evidence="12" id="KW-0234">DNA repair</keyword>
<keyword evidence="10 14" id="KW-0408">Iron</keyword>
<dbReference type="CDD" id="cd03431">
    <property type="entry name" value="NUDIX_DNA_Glycosylase_C-MutY"/>
    <property type="match status" value="1"/>
</dbReference>
<evidence type="ECO:0000256" key="9">
    <source>
        <dbReference type="ARBA" id="ARBA00022801"/>
    </source>
</evidence>
<protein>
    <recommendedName>
        <fullName evidence="5 14">Adenine DNA glycosylase</fullName>
        <ecNumber evidence="4 14">3.2.2.31</ecNumber>
    </recommendedName>
</protein>
<evidence type="ECO:0000256" key="6">
    <source>
        <dbReference type="ARBA" id="ARBA00022485"/>
    </source>
</evidence>
<proteinExistence type="inferred from homology"/>
<keyword evidence="7" id="KW-0479">Metal-binding</keyword>
<dbReference type="AlphaFoldDB" id="A0A2N4UIA4"/>
<dbReference type="SMART" id="SM00478">
    <property type="entry name" value="ENDO3c"/>
    <property type="match status" value="1"/>
</dbReference>
<dbReference type="InterPro" id="IPR003265">
    <property type="entry name" value="HhH-GPD_domain"/>
</dbReference>
<name>A0A2N4UIA4_9BURK</name>
<dbReference type="CDD" id="cd00056">
    <property type="entry name" value="ENDO3c"/>
    <property type="match status" value="1"/>
</dbReference>
<dbReference type="SUPFAM" id="SSF55811">
    <property type="entry name" value="Nudix"/>
    <property type="match status" value="1"/>
</dbReference>
<dbReference type="EC" id="3.2.2.31" evidence="4 14"/>
<comment type="caution">
    <text evidence="16">The sequence shown here is derived from an EMBL/GenBank/DDBJ whole genome shotgun (WGS) entry which is preliminary data.</text>
</comment>
<sequence length="372" mass="41470">MSLNKTPALSSLACTVVYWQKQHGRHHLPWQGTQDPYRIWLSEIMLQQTQVATVIGYYERFLSRFPDIATLAQAQQEDVMPYWAGLGYYARARNLHRCAQELATNWDCRFPPTPEQIATLPGIGRSTAAAIAAFAYGTRSAIMDGNVKRVFTRYFGIYGVTSQRETEKLLWDTAQSAVEAAPASLDMAAYTQGLMDLGSQCCIRGRPDCARCPLKANCYAYIHGVQQQLPTPKPRKASPERACKMLVVRSHDRILLEKQVSPGIWGGLWSLPRYDDASEIDAACRNFGQAGAAQKMAGLLHVFSHFKLHIEPWYLQCDTLRVTEAGQGQAWIAIEDLPSTALPAPIRKILDGLFNPHDRALPEFTDAPADTG</sequence>
<dbReference type="FunFam" id="1.10.340.30:FF:000002">
    <property type="entry name" value="Adenine DNA glycosylase"/>
    <property type="match status" value="1"/>
</dbReference>
<dbReference type="InterPro" id="IPR000445">
    <property type="entry name" value="HhH_motif"/>
</dbReference>
<keyword evidence="17" id="KW-1185">Reference proteome</keyword>
<keyword evidence="6" id="KW-0004">4Fe-4S</keyword>
<dbReference type="PANTHER" id="PTHR42944:SF1">
    <property type="entry name" value="ADENINE DNA GLYCOSYLASE"/>
    <property type="match status" value="1"/>
</dbReference>
<evidence type="ECO:0000313" key="16">
    <source>
        <dbReference type="EMBL" id="PLC54752.1"/>
    </source>
</evidence>
<evidence type="ECO:0000256" key="8">
    <source>
        <dbReference type="ARBA" id="ARBA00022763"/>
    </source>
</evidence>
<dbReference type="InterPro" id="IPR005760">
    <property type="entry name" value="A/G_AdeGlyc_MutY"/>
</dbReference>
<dbReference type="GO" id="GO:0034039">
    <property type="term" value="F:8-oxo-7,8-dihydroguanine DNA N-glycosylase activity"/>
    <property type="evidence" value="ECO:0007669"/>
    <property type="project" value="TreeGrafter"/>
</dbReference>
<dbReference type="GO" id="GO:0032357">
    <property type="term" value="F:oxidized purine DNA binding"/>
    <property type="evidence" value="ECO:0007669"/>
    <property type="project" value="TreeGrafter"/>
</dbReference>
<dbReference type="GO" id="GO:0000701">
    <property type="term" value="F:purine-specific mismatch base pair DNA N-glycosylase activity"/>
    <property type="evidence" value="ECO:0007669"/>
    <property type="project" value="UniProtKB-EC"/>
</dbReference>
<evidence type="ECO:0000256" key="10">
    <source>
        <dbReference type="ARBA" id="ARBA00023004"/>
    </source>
</evidence>
<evidence type="ECO:0000256" key="12">
    <source>
        <dbReference type="ARBA" id="ARBA00023204"/>
    </source>
</evidence>
<evidence type="ECO:0000256" key="2">
    <source>
        <dbReference type="ARBA" id="ARBA00002933"/>
    </source>
</evidence>
<evidence type="ECO:0000313" key="17">
    <source>
        <dbReference type="Proteomes" id="UP000234328"/>
    </source>
</evidence>
<accession>A0A2N4UIA4</accession>
<comment type="catalytic activity">
    <reaction evidence="1 14">
        <text>Hydrolyzes free adenine bases from 7,8-dihydro-8-oxoguanine:adenine mismatched double-stranded DNA, leaving an apurinic site.</text>
        <dbReference type="EC" id="3.2.2.31"/>
    </reaction>
</comment>
<dbReference type="Gene3D" id="1.10.340.30">
    <property type="entry name" value="Hypothetical protein, domain 2"/>
    <property type="match status" value="1"/>
</dbReference>
<keyword evidence="13 14" id="KW-0326">Glycosidase</keyword>
<dbReference type="Gene3D" id="3.90.79.10">
    <property type="entry name" value="Nucleoside Triphosphate Pyrophosphohydrolase"/>
    <property type="match status" value="1"/>
</dbReference>
<evidence type="ECO:0000256" key="5">
    <source>
        <dbReference type="ARBA" id="ARBA00022023"/>
    </source>
</evidence>
<evidence type="ECO:0000256" key="13">
    <source>
        <dbReference type="ARBA" id="ARBA00023295"/>
    </source>
</evidence>
<comment type="function">
    <text evidence="2">Adenine glycosylase active on G-A mispairs. MutY also corrects error-prone DNA synthesis past GO lesions which are due to the oxidatively damaged form of guanine: 7,8-dihydro-8-oxoguanine (8-oxo-dGTP).</text>
</comment>
<evidence type="ECO:0000259" key="15">
    <source>
        <dbReference type="SMART" id="SM00478"/>
    </source>
</evidence>
<dbReference type="InterPro" id="IPR015797">
    <property type="entry name" value="NUDIX_hydrolase-like_dom_sf"/>
</dbReference>
<dbReference type="GO" id="GO:0046872">
    <property type="term" value="F:metal ion binding"/>
    <property type="evidence" value="ECO:0007669"/>
    <property type="project" value="UniProtKB-UniRule"/>
</dbReference>
<dbReference type="InterPro" id="IPR023170">
    <property type="entry name" value="HhH_base_excis_C"/>
</dbReference>
<evidence type="ECO:0000256" key="4">
    <source>
        <dbReference type="ARBA" id="ARBA00012045"/>
    </source>
</evidence>
<organism evidence="16 17">
    <name type="scientific">Pollutimonas nitritireducens</name>
    <dbReference type="NCBI Taxonomy" id="2045209"/>
    <lineage>
        <taxon>Bacteria</taxon>
        <taxon>Pseudomonadati</taxon>
        <taxon>Pseudomonadota</taxon>
        <taxon>Betaproteobacteria</taxon>
        <taxon>Burkholderiales</taxon>
        <taxon>Alcaligenaceae</taxon>
        <taxon>Pollutimonas</taxon>
    </lineage>
</organism>
<keyword evidence="11" id="KW-0411">Iron-sulfur</keyword>
<dbReference type="InterPro" id="IPR029119">
    <property type="entry name" value="MutY_C"/>
</dbReference>
<feature type="domain" description="HhH-GPD" evidence="15">
    <location>
        <begin position="45"/>
        <end position="200"/>
    </location>
</feature>
<dbReference type="NCBIfam" id="TIGR01084">
    <property type="entry name" value="mutY"/>
    <property type="match status" value="1"/>
</dbReference>
<dbReference type="Pfam" id="PF00730">
    <property type="entry name" value="HhH-GPD"/>
    <property type="match status" value="1"/>
</dbReference>
<comment type="cofactor">
    <cofactor evidence="14">
        <name>[4Fe-4S] cluster</name>
        <dbReference type="ChEBI" id="CHEBI:49883"/>
    </cofactor>
    <text evidence="14">Binds 1 [4Fe-4S] cluster.</text>
</comment>
<dbReference type="InterPro" id="IPR011257">
    <property type="entry name" value="DNA_glycosylase"/>
</dbReference>
<dbReference type="GO" id="GO:0006298">
    <property type="term" value="P:mismatch repair"/>
    <property type="evidence" value="ECO:0007669"/>
    <property type="project" value="TreeGrafter"/>
</dbReference>
<reference evidence="16 17" key="1">
    <citation type="submission" date="2017-10" db="EMBL/GenBank/DDBJ databases">
        <title>Two draft genome sequences of Pusillimonas sp. strains isolated from a nitrate- and radionuclide-contaminated groundwater in Russia.</title>
        <authorList>
            <person name="Grouzdev D.S."/>
            <person name="Tourova T.P."/>
            <person name="Goeva M.A."/>
            <person name="Babich T.L."/>
            <person name="Sokolova D.S."/>
            <person name="Abdullin R."/>
            <person name="Poltaraus A.B."/>
            <person name="Toshchakov S.V."/>
            <person name="Nazina T.N."/>
        </authorList>
    </citation>
    <scope>NUCLEOTIDE SEQUENCE [LARGE SCALE GENOMIC DNA]</scope>
    <source>
        <strain evidence="16 17">JR1/69-2-13</strain>
    </source>
</reference>
<dbReference type="SUPFAM" id="SSF48150">
    <property type="entry name" value="DNA-glycosylase"/>
    <property type="match status" value="1"/>
</dbReference>
<dbReference type="GO" id="GO:0051539">
    <property type="term" value="F:4 iron, 4 sulfur cluster binding"/>
    <property type="evidence" value="ECO:0007669"/>
    <property type="project" value="UniProtKB-UniRule"/>
</dbReference>
<evidence type="ECO:0000256" key="14">
    <source>
        <dbReference type="RuleBase" id="RU365096"/>
    </source>
</evidence>
<keyword evidence="8 14" id="KW-0227">DNA damage</keyword>
<dbReference type="Proteomes" id="UP000234328">
    <property type="component" value="Unassembled WGS sequence"/>
</dbReference>
<dbReference type="Gene3D" id="1.10.1670.10">
    <property type="entry name" value="Helix-hairpin-Helix base-excision DNA repair enzymes (C-terminal)"/>
    <property type="match status" value="1"/>
</dbReference>
<dbReference type="OrthoDB" id="9802365at2"/>
<dbReference type="GO" id="GO:0006284">
    <property type="term" value="P:base-excision repair"/>
    <property type="evidence" value="ECO:0007669"/>
    <property type="project" value="UniProtKB-UniRule"/>
</dbReference>